<reference evidence="1" key="1">
    <citation type="journal article" date="2014" name="Int. J. Syst. Evol. Microbiol.">
        <title>Complete genome sequence of Corynebacterium casei LMG S-19264T (=DSM 44701T), isolated from a smear-ripened cheese.</title>
        <authorList>
            <consortium name="US DOE Joint Genome Institute (JGI-PGF)"/>
            <person name="Walter F."/>
            <person name="Albersmeier A."/>
            <person name="Kalinowski J."/>
            <person name="Ruckert C."/>
        </authorList>
    </citation>
    <scope>NUCLEOTIDE SEQUENCE</scope>
    <source>
        <strain evidence="1">VKM Ac-1321</strain>
    </source>
</reference>
<organism evidence="1 2">
    <name type="scientific">Dactylosporangium matsuzakiense</name>
    <dbReference type="NCBI Taxonomy" id="53360"/>
    <lineage>
        <taxon>Bacteria</taxon>
        <taxon>Bacillati</taxon>
        <taxon>Actinomycetota</taxon>
        <taxon>Actinomycetes</taxon>
        <taxon>Micromonosporales</taxon>
        <taxon>Micromonosporaceae</taxon>
        <taxon>Dactylosporangium</taxon>
    </lineage>
</organism>
<dbReference type="RefSeq" id="WP_271189018.1">
    <property type="nucleotide sequence ID" value="NZ_BSFP01000003.1"/>
</dbReference>
<evidence type="ECO:0000313" key="1">
    <source>
        <dbReference type="EMBL" id="GLK99366.1"/>
    </source>
</evidence>
<proteinExistence type="predicted"/>
<protein>
    <submittedName>
        <fullName evidence="1">Uncharacterized protein</fullName>
    </submittedName>
</protein>
<sequence>MHAVSALSGLPELAEVRKVWFSDWYDGPITGVAVHDGREYWFVMVTNDAAGGTWDFEPRVYILHRLSRDQLMQAWAMHRAFASAGLPGCLHSPSCDAAGGSAEDLDALRERWPPEVEAGFMNAPAIGWYRDG</sequence>
<dbReference type="EMBL" id="BSFP01000003">
    <property type="protein sequence ID" value="GLK99366.1"/>
    <property type="molecule type" value="Genomic_DNA"/>
</dbReference>
<reference evidence="1" key="2">
    <citation type="submission" date="2023-01" db="EMBL/GenBank/DDBJ databases">
        <authorList>
            <person name="Sun Q."/>
            <person name="Evtushenko L."/>
        </authorList>
    </citation>
    <scope>NUCLEOTIDE SEQUENCE</scope>
    <source>
        <strain evidence="1">VKM Ac-1321</strain>
    </source>
</reference>
<accession>A0A9W6NK51</accession>
<evidence type="ECO:0000313" key="2">
    <source>
        <dbReference type="Proteomes" id="UP001143480"/>
    </source>
</evidence>
<keyword evidence="2" id="KW-1185">Reference proteome</keyword>
<dbReference type="AlphaFoldDB" id="A0A9W6NK51"/>
<comment type="caution">
    <text evidence="1">The sequence shown here is derived from an EMBL/GenBank/DDBJ whole genome shotgun (WGS) entry which is preliminary data.</text>
</comment>
<gene>
    <name evidence="1" type="ORF">GCM10017581_011070</name>
</gene>
<dbReference type="Proteomes" id="UP001143480">
    <property type="component" value="Unassembled WGS sequence"/>
</dbReference>
<name>A0A9W6NK51_9ACTN</name>